<evidence type="ECO:0000313" key="3">
    <source>
        <dbReference type="Proteomes" id="UP000824005"/>
    </source>
</evidence>
<proteinExistence type="predicted"/>
<sequence length="52" mass="5388">MIDGCRGGVYLAIAVVPPNWPLTIIVAGLAALALAAPFRIGARLERETDGVV</sequence>
<evidence type="ECO:0000256" key="1">
    <source>
        <dbReference type="SAM" id="Phobius"/>
    </source>
</evidence>
<organism evidence="2 3">
    <name type="scientific">Candidatus Agrococcus pullicola</name>
    <dbReference type="NCBI Taxonomy" id="2838429"/>
    <lineage>
        <taxon>Bacteria</taxon>
        <taxon>Bacillati</taxon>
        <taxon>Actinomycetota</taxon>
        <taxon>Actinomycetes</taxon>
        <taxon>Micrococcales</taxon>
        <taxon>Microbacteriaceae</taxon>
        <taxon>Agrococcus</taxon>
    </lineage>
</organism>
<keyword evidence="1" id="KW-1133">Transmembrane helix</keyword>
<reference evidence="2" key="1">
    <citation type="journal article" date="2021" name="PeerJ">
        <title>Extensive microbial diversity within the chicken gut microbiome revealed by metagenomics and culture.</title>
        <authorList>
            <person name="Gilroy R."/>
            <person name="Ravi A."/>
            <person name="Getino M."/>
            <person name="Pursley I."/>
            <person name="Horton D.L."/>
            <person name="Alikhan N.F."/>
            <person name="Baker D."/>
            <person name="Gharbi K."/>
            <person name="Hall N."/>
            <person name="Watson M."/>
            <person name="Adriaenssens E.M."/>
            <person name="Foster-Nyarko E."/>
            <person name="Jarju S."/>
            <person name="Secka A."/>
            <person name="Antonio M."/>
            <person name="Oren A."/>
            <person name="Chaudhuri R.R."/>
            <person name="La Ragione R."/>
            <person name="Hildebrand F."/>
            <person name="Pallen M.J."/>
        </authorList>
    </citation>
    <scope>NUCLEOTIDE SEQUENCE</scope>
    <source>
        <strain evidence="2">ChiGjej1B1-98</strain>
    </source>
</reference>
<dbReference type="Proteomes" id="UP000824005">
    <property type="component" value="Unassembled WGS sequence"/>
</dbReference>
<reference evidence="2" key="2">
    <citation type="submission" date="2021-04" db="EMBL/GenBank/DDBJ databases">
        <authorList>
            <person name="Gilroy R."/>
        </authorList>
    </citation>
    <scope>NUCLEOTIDE SEQUENCE</scope>
    <source>
        <strain evidence="2">ChiGjej1B1-98</strain>
    </source>
</reference>
<feature type="transmembrane region" description="Helical" evidence="1">
    <location>
        <begin position="20"/>
        <end position="38"/>
    </location>
</feature>
<name>A0A9D1YWJ2_9MICO</name>
<gene>
    <name evidence="2" type="ORF">H9830_11545</name>
</gene>
<evidence type="ECO:0000313" key="2">
    <source>
        <dbReference type="EMBL" id="HIY66895.1"/>
    </source>
</evidence>
<keyword evidence="1" id="KW-0812">Transmembrane</keyword>
<comment type="caution">
    <text evidence="2">The sequence shown here is derived from an EMBL/GenBank/DDBJ whole genome shotgun (WGS) entry which is preliminary data.</text>
</comment>
<protein>
    <submittedName>
        <fullName evidence="2">Uncharacterized protein</fullName>
    </submittedName>
</protein>
<accession>A0A9D1YWJ2</accession>
<dbReference type="AlphaFoldDB" id="A0A9D1YWJ2"/>
<dbReference type="EMBL" id="DXDC01000349">
    <property type="protein sequence ID" value="HIY66895.1"/>
    <property type="molecule type" value="Genomic_DNA"/>
</dbReference>
<keyword evidence="1" id="KW-0472">Membrane</keyword>